<dbReference type="InterPro" id="IPR050879">
    <property type="entry name" value="Acyltransferase_3"/>
</dbReference>
<reference evidence="3" key="1">
    <citation type="submission" date="2016-10" db="EMBL/GenBank/DDBJ databases">
        <authorList>
            <person name="Varghese N."/>
            <person name="Submissions S."/>
        </authorList>
    </citation>
    <scope>NUCLEOTIDE SEQUENCE [LARGE SCALE GENOMIC DNA]</scope>
    <source>
        <strain evidence="3">CGMCC 1.8895</strain>
    </source>
</reference>
<gene>
    <name evidence="2" type="ORF">SAMN05216216_1443</name>
</gene>
<feature type="transmembrane region" description="Helical" evidence="1">
    <location>
        <begin position="66"/>
        <end position="87"/>
    </location>
</feature>
<feature type="transmembrane region" description="Helical" evidence="1">
    <location>
        <begin position="32"/>
        <end position="54"/>
    </location>
</feature>
<proteinExistence type="predicted"/>
<keyword evidence="1" id="KW-0812">Transmembrane</keyword>
<keyword evidence="1" id="KW-0472">Membrane</keyword>
<dbReference type="GO" id="GO:0016020">
    <property type="term" value="C:membrane"/>
    <property type="evidence" value="ECO:0007669"/>
    <property type="project" value="TreeGrafter"/>
</dbReference>
<dbReference type="PANTHER" id="PTHR23028:SF53">
    <property type="entry name" value="ACYL_TRANSF_3 DOMAIN-CONTAINING PROTEIN"/>
    <property type="match status" value="1"/>
</dbReference>
<dbReference type="Proteomes" id="UP000199008">
    <property type="component" value="Unassembled WGS sequence"/>
</dbReference>
<dbReference type="STRING" id="576118.SAMN05216216_1443"/>
<evidence type="ECO:0000256" key="1">
    <source>
        <dbReference type="SAM" id="Phobius"/>
    </source>
</evidence>
<dbReference type="AlphaFoldDB" id="A0A1G9J7Z9"/>
<evidence type="ECO:0000313" key="3">
    <source>
        <dbReference type="Proteomes" id="UP000199008"/>
    </source>
</evidence>
<sequence length="289" mass="32826">MMKAGSYAFGLYLWHWVLLSFYQYHFEDNPDLFVGTAIIIISFVFSWLMTEFIETPIRSMDMGKKSVYVLGSAMVLTLSLIIGLYSYHQSTVTNINGEYLQEDYPGALVIDEDIKVEQRDFIPSFAQAKEDLAESYEDGYIEAKSSNTLNIGEYGVQKDYEHAIALVGSSHSAHWLGALQQFAEEEQIRILNMIQVSSRFSTEHEEGTPQKEWNDKVIQYLNENEQDIDLVVSTADIGNTDFQEPPEGMVEQLNLIGDEIGLPVMAIRDNQRFGFNIVEHFAYGAAKLP</sequence>
<keyword evidence="1" id="KW-1133">Transmembrane helix</keyword>
<keyword evidence="3" id="KW-1185">Reference proteome</keyword>
<dbReference type="PANTHER" id="PTHR23028">
    <property type="entry name" value="ACETYLTRANSFERASE"/>
    <property type="match status" value="1"/>
</dbReference>
<name>A0A1G9J7Z9_9BACL</name>
<accession>A0A1G9J7Z9</accession>
<dbReference type="EMBL" id="FNFY01000044">
    <property type="protein sequence ID" value="SDL33422.1"/>
    <property type="molecule type" value="Genomic_DNA"/>
</dbReference>
<protein>
    <submittedName>
        <fullName evidence="2">Uncharacterized protein</fullName>
    </submittedName>
</protein>
<dbReference type="GO" id="GO:0000271">
    <property type="term" value="P:polysaccharide biosynthetic process"/>
    <property type="evidence" value="ECO:0007669"/>
    <property type="project" value="TreeGrafter"/>
</dbReference>
<organism evidence="2 3">
    <name type="scientific">Lacicoccus qingdaonensis</name>
    <dbReference type="NCBI Taxonomy" id="576118"/>
    <lineage>
        <taxon>Bacteria</taxon>
        <taxon>Bacillati</taxon>
        <taxon>Bacillota</taxon>
        <taxon>Bacilli</taxon>
        <taxon>Bacillales</taxon>
        <taxon>Salinicoccaceae</taxon>
        <taxon>Lacicoccus</taxon>
    </lineage>
</organism>
<feature type="transmembrane region" description="Helical" evidence="1">
    <location>
        <begin position="7"/>
        <end position="26"/>
    </location>
</feature>
<evidence type="ECO:0000313" key="2">
    <source>
        <dbReference type="EMBL" id="SDL33422.1"/>
    </source>
</evidence>